<dbReference type="Proteomes" id="UP000591131">
    <property type="component" value="Unassembled WGS sequence"/>
</dbReference>
<organism evidence="1 2">
    <name type="scientific">Perkinsus chesapeaki</name>
    <name type="common">Clam parasite</name>
    <name type="synonym">Perkinsus andrewsi</name>
    <dbReference type="NCBI Taxonomy" id="330153"/>
    <lineage>
        <taxon>Eukaryota</taxon>
        <taxon>Sar</taxon>
        <taxon>Alveolata</taxon>
        <taxon>Perkinsozoa</taxon>
        <taxon>Perkinsea</taxon>
        <taxon>Perkinsida</taxon>
        <taxon>Perkinsidae</taxon>
        <taxon>Perkinsus</taxon>
    </lineage>
</organism>
<evidence type="ECO:0000313" key="1">
    <source>
        <dbReference type="EMBL" id="KAF4650456.1"/>
    </source>
</evidence>
<sequence>MSELLVNSSMYNKMIPGNASNVVLRGVDPLGRLVFSGRVSDSTSSIWRSSAELKSFDYILHHSNIDIIDLDASHSLSEIFFVTASEFGIIDAHSFSITYIDNIRYSHLSGVVFDSDNDAVYLSSQSDHVVFRYKRISGVWMPKEVLVGEIGISGSNGILIDTPTSLDILHGTLTIRVAGGVSMFDLSSEKGSLFPLPFASASQASDAILVANDRLVAVSGAPTHLSFLNPYDIDCEAVHIPLDLCSVVEKELTLKSPQCVVSLVRGPSGVVIAQDVSDTTTWHASILSIHPLIGLSIDTEEPLRLLFDDA</sequence>
<feature type="non-terminal residue" evidence="1">
    <location>
        <position position="310"/>
    </location>
</feature>
<dbReference type="SUPFAM" id="SSF63829">
    <property type="entry name" value="Calcium-dependent phosphotriesterase"/>
    <property type="match status" value="1"/>
</dbReference>
<comment type="caution">
    <text evidence="1">The sequence shown here is derived from an EMBL/GenBank/DDBJ whole genome shotgun (WGS) entry which is preliminary data.</text>
</comment>
<dbReference type="EMBL" id="JAAPAO010001253">
    <property type="protein sequence ID" value="KAF4650456.1"/>
    <property type="molecule type" value="Genomic_DNA"/>
</dbReference>
<keyword evidence="2" id="KW-1185">Reference proteome</keyword>
<proteinExistence type="predicted"/>
<protein>
    <submittedName>
        <fullName evidence="1">Uncharacterized protein</fullName>
    </submittedName>
</protein>
<dbReference type="AlphaFoldDB" id="A0A7J6KVE3"/>
<name>A0A7J6KVE3_PERCH</name>
<reference evidence="1 2" key="1">
    <citation type="submission" date="2020-04" db="EMBL/GenBank/DDBJ databases">
        <title>Perkinsus chesapeaki whole genome sequence.</title>
        <authorList>
            <person name="Bogema D.R."/>
        </authorList>
    </citation>
    <scope>NUCLEOTIDE SEQUENCE [LARGE SCALE GENOMIC DNA]</scope>
    <source>
        <strain evidence="1">ATCC PRA-425</strain>
    </source>
</reference>
<evidence type="ECO:0000313" key="2">
    <source>
        <dbReference type="Proteomes" id="UP000591131"/>
    </source>
</evidence>
<gene>
    <name evidence="1" type="ORF">FOL47_001137</name>
</gene>
<accession>A0A7J6KVE3</accession>